<dbReference type="AlphaFoldDB" id="X1SAQ4"/>
<comment type="caution">
    <text evidence="1">The sequence shown here is derived from an EMBL/GenBank/DDBJ whole genome shotgun (WGS) entry which is preliminary data.</text>
</comment>
<protein>
    <submittedName>
        <fullName evidence="1">Uncharacterized protein</fullName>
    </submittedName>
</protein>
<feature type="non-terminal residue" evidence="1">
    <location>
        <position position="1"/>
    </location>
</feature>
<sequence length="107" mass="12128">PESLVKTSQDVTERARKFLKSQGFTVEIPEGLTLKQVEAKIAEALKLKKKEWEEKAGAEVAVEKERIRATEEVLTSVVDRVFNIFLEPLKDEIHKAIKKGAFRRGPP</sequence>
<organism evidence="1">
    <name type="scientific">marine sediment metagenome</name>
    <dbReference type="NCBI Taxonomy" id="412755"/>
    <lineage>
        <taxon>unclassified sequences</taxon>
        <taxon>metagenomes</taxon>
        <taxon>ecological metagenomes</taxon>
    </lineage>
</organism>
<accession>X1SAQ4</accession>
<name>X1SAQ4_9ZZZZ</name>
<proteinExistence type="predicted"/>
<dbReference type="EMBL" id="BARW01009101">
    <property type="protein sequence ID" value="GAI76206.1"/>
    <property type="molecule type" value="Genomic_DNA"/>
</dbReference>
<gene>
    <name evidence="1" type="ORF">S12H4_18431</name>
</gene>
<reference evidence="1" key="1">
    <citation type="journal article" date="2014" name="Front. Microbiol.">
        <title>High frequency of phylogenetically diverse reductive dehalogenase-homologous genes in deep subseafloor sedimentary metagenomes.</title>
        <authorList>
            <person name="Kawai M."/>
            <person name="Futagami T."/>
            <person name="Toyoda A."/>
            <person name="Takaki Y."/>
            <person name="Nishi S."/>
            <person name="Hori S."/>
            <person name="Arai W."/>
            <person name="Tsubouchi T."/>
            <person name="Morono Y."/>
            <person name="Uchiyama I."/>
            <person name="Ito T."/>
            <person name="Fujiyama A."/>
            <person name="Inagaki F."/>
            <person name="Takami H."/>
        </authorList>
    </citation>
    <scope>NUCLEOTIDE SEQUENCE</scope>
    <source>
        <strain evidence="1">Expedition CK06-06</strain>
    </source>
</reference>
<evidence type="ECO:0000313" key="1">
    <source>
        <dbReference type="EMBL" id="GAI76206.1"/>
    </source>
</evidence>